<comment type="similarity">
    <text evidence="2">Belongs to the class-V pyridoxal-phosphate-dependent aminotransferase family. Csd subfamily.</text>
</comment>
<dbReference type="AlphaFoldDB" id="A0A7W8ACA7"/>
<dbReference type="GO" id="GO:0008757">
    <property type="term" value="F:S-adenosylmethionine-dependent methyltransferase activity"/>
    <property type="evidence" value="ECO:0007669"/>
    <property type="project" value="InterPro"/>
</dbReference>
<comment type="catalytic activity">
    <reaction evidence="6">
        <text>(sulfur carrier)-H + L-cysteine = (sulfur carrier)-SH + L-alanine</text>
        <dbReference type="Rhea" id="RHEA:43892"/>
        <dbReference type="Rhea" id="RHEA-COMP:14737"/>
        <dbReference type="Rhea" id="RHEA-COMP:14739"/>
        <dbReference type="ChEBI" id="CHEBI:29917"/>
        <dbReference type="ChEBI" id="CHEBI:35235"/>
        <dbReference type="ChEBI" id="CHEBI:57972"/>
        <dbReference type="ChEBI" id="CHEBI:64428"/>
        <dbReference type="EC" id="2.8.1.7"/>
    </reaction>
</comment>
<dbReference type="Pfam" id="PF08241">
    <property type="entry name" value="Methyltransf_11"/>
    <property type="match status" value="1"/>
</dbReference>
<reference evidence="9 10" key="1">
    <citation type="submission" date="2020-08" db="EMBL/GenBank/DDBJ databases">
        <title>Genomic Encyclopedia of Type Strains, Phase IV (KMG-IV): sequencing the most valuable type-strain genomes for metagenomic binning, comparative biology and taxonomic classification.</title>
        <authorList>
            <person name="Goeker M."/>
        </authorList>
    </citation>
    <scope>NUCLEOTIDE SEQUENCE [LARGE SCALE GENOMIC DNA]</scope>
    <source>
        <strain evidence="9 10">DSM 45385</strain>
    </source>
</reference>
<dbReference type="NCBIfam" id="TIGR01979">
    <property type="entry name" value="sufS"/>
    <property type="match status" value="1"/>
</dbReference>
<keyword evidence="4" id="KW-0808">Transferase</keyword>
<evidence type="ECO:0000259" key="8">
    <source>
        <dbReference type="Pfam" id="PF08241"/>
    </source>
</evidence>
<dbReference type="Proteomes" id="UP000568380">
    <property type="component" value="Unassembled WGS sequence"/>
</dbReference>
<feature type="domain" description="Aminotransferase class V" evidence="7">
    <location>
        <begin position="27"/>
        <end position="402"/>
    </location>
</feature>
<dbReference type="EMBL" id="JACHIN010000013">
    <property type="protein sequence ID" value="MBB5082476.1"/>
    <property type="molecule type" value="Genomic_DNA"/>
</dbReference>
<accession>A0A7W8ACA7</accession>
<dbReference type="GO" id="GO:0006534">
    <property type="term" value="P:cysteine metabolic process"/>
    <property type="evidence" value="ECO:0007669"/>
    <property type="project" value="InterPro"/>
</dbReference>
<dbReference type="InterPro" id="IPR013216">
    <property type="entry name" value="Methyltransf_11"/>
</dbReference>
<dbReference type="InterPro" id="IPR015422">
    <property type="entry name" value="PyrdxlP-dep_Trfase_small"/>
</dbReference>
<dbReference type="SUPFAM" id="SSF53335">
    <property type="entry name" value="S-adenosyl-L-methionine-dependent methyltransferases"/>
    <property type="match status" value="1"/>
</dbReference>
<name>A0A7W8ACA7_9ACTN</name>
<dbReference type="SUPFAM" id="SSF53383">
    <property type="entry name" value="PLP-dependent transferases"/>
    <property type="match status" value="1"/>
</dbReference>
<dbReference type="GO" id="GO:0030170">
    <property type="term" value="F:pyridoxal phosphate binding"/>
    <property type="evidence" value="ECO:0007669"/>
    <property type="project" value="InterPro"/>
</dbReference>
<dbReference type="EC" id="2.8.1.7" evidence="3"/>
<keyword evidence="10" id="KW-1185">Reference proteome</keyword>
<sequence length="686" mass="72373">MGLLDVETIRKSFPFFDPAADGSGPPVYLDSAATTQKPSAVLDQLNAYYTRSNANVHRGVYRLAVEATELYEGARGKVAAFVGARRSEEIVFTKNATEAVNLLSYSLMWAEDEHRIGPGDEIVVTEMEHHSNLIPWRLLAERVGAKISYLGITNDGRLDLSDLEERVTERTKLVAVVHASNILGTVNPIAPIAARAAEVGALLVVDAAQSVPHLGIDVNALGADFVTFSGHKMCGPTGIGVLWGKYDLLAELPPFLGGGEMIETVTLDAMAYAPPPLRFEAGTPPVAQAVGLGAACDYLDSLGMDAIAAHDQALIEYALDRLAQVPGIRFIGPENTADRLPLMSFVLDGVPLQQVRTALDQAGIAVRSGHHCAQLACSRFGIPAAVRASFYLYNTTAEVDFLADTLERTRSTTTVYATPPELTDTRPVRPYKEILMPGIFEPWGHALVGALAPAPGARALDVGTGPGTVARLLAAAVGPAGAVVGTDISAGMLALAKEVPPAAGSAAIQYVECGAAPLHVSDEAFDLVTMQQVLQYVPDRRAAVAELRRALRPGARLAIATWLPLDRNPLFQALHEALAAVLGHEAAALFEEPWSLAGEEVADLVAFAGFGQVRLDQWTVPVTVAGGVEALSCLFSFSAVGPEVAGLGSERRTALLDAVRANLADRTDAEGVHALTASSVVTATAV</sequence>
<dbReference type="CDD" id="cd06453">
    <property type="entry name" value="SufS_like"/>
    <property type="match status" value="1"/>
</dbReference>
<dbReference type="InterPro" id="IPR000192">
    <property type="entry name" value="Aminotrans_V_dom"/>
</dbReference>
<evidence type="ECO:0000256" key="6">
    <source>
        <dbReference type="ARBA" id="ARBA00050776"/>
    </source>
</evidence>
<evidence type="ECO:0000256" key="5">
    <source>
        <dbReference type="ARBA" id="ARBA00022898"/>
    </source>
</evidence>
<dbReference type="InterPro" id="IPR015424">
    <property type="entry name" value="PyrdxlP-dep_Trfase"/>
</dbReference>
<dbReference type="GO" id="GO:0031071">
    <property type="term" value="F:cysteine desulfurase activity"/>
    <property type="evidence" value="ECO:0007669"/>
    <property type="project" value="UniProtKB-EC"/>
</dbReference>
<evidence type="ECO:0000256" key="2">
    <source>
        <dbReference type="ARBA" id="ARBA00010447"/>
    </source>
</evidence>
<dbReference type="RefSeq" id="WP_184970726.1">
    <property type="nucleotide sequence ID" value="NZ_JACHIN010000013.1"/>
</dbReference>
<proteinExistence type="inferred from homology"/>
<dbReference type="CDD" id="cd02440">
    <property type="entry name" value="AdoMet_MTases"/>
    <property type="match status" value="1"/>
</dbReference>
<evidence type="ECO:0000256" key="1">
    <source>
        <dbReference type="ARBA" id="ARBA00001933"/>
    </source>
</evidence>
<dbReference type="Gene3D" id="3.40.640.10">
    <property type="entry name" value="Type I PLP-dependent aspartate aminotransferase-like (Major domain)"/>
    <property type="match status" value="1"/>
</dbReference>
<evidence type="ECO:0000313" key="9">
    <source>
        <dbReference type="EMBL" id="MBB5082476.1"/>
    </source>
</evidence>
<dbReference type="InterPro" id="IPR029063">
    <property type="entry name" value="SAM-dependent_MTases_sf"/>
</dbReference>
<evidence type="ECO:0000313" key="10">
    <source>
        <dbReference type="Proteomes" id="UP000568380"/>
    </source>
</evidence>
<evidence type="ECO:0000256" key="4">
    <source>
        <dbReference type="ARBA" id="ARBA00022679"/>
    </source>
</evidence>
<evidence type="ECO:0000259" key="7">
    <source>
        <dbReference type="Pfam" id="PF00266"/>
    </source>
</evidence>
<evidence type="ECO:0000256" key="3">
    <source>
        <dbReference type="ARBA" id="ARBA00012239"/>
    </source>
</evidence>
<dbReference type="InterPro" id="IPR015421">
    <property type="entry name" value="PyrdxlP-dep_Trfase_major"/>
</dbReference>
<organism evidence="9 10">
    <name type="scientific">Nonomuraea endophytica</name>
    <dbReference type="NCBI Taxonomy" id="714136"/>
    <lineage>
        <taxon>Bacteria</taxon>
        <taxon>Bacillati</taxon>
        <taxon>Actinomycetota</taxon>
        <taxon>Actinomycetes</taxon>
        <taxon>Streptosporangiales</taxon>
        <taxon>Streptosporangiaceae</taxon>
        <taxon>Nonomuraea</taxon>
    </lineage>
</organism>
<comment type="cofactor">
    <cofactor evidence="1">
        <name>pyridoxal 5'-phosphate</name>
        <dbReference type="ChEBI" id="CHEBI:597326"/>
    </cofactor>
</comment>
<dbReference type="InterPro" id="IPR010970">
    <property type="entry name" value="Cys_dSase_SufS"/>
</dbReference>
<comment type="caution">
    <text evidence="9">The sequence shown here is derived from an EMBL/GenBank/DDBJ whole genome shotgun (WGS) entry which is preliminary data.</text>
</comment>
<gene>
    <name evidence="9" type="ORF">HNR40_007971</name>
</gene>
<keyword evidence="5" id="KW-0663">Pyridoxal phosphate</keyword>
<dbReference type="PANTHER" id="PTHR43586:SF8">
    <property type="entry name" value="CYSTEINE DESULFURASE 1, CHLOROPLASTIC"/>
    <property type="match status" value="1"/>
</dbReference>
<dbReference type="PANTHER" id="PTHR43586">
    <property type="entry name" value="CYSTEINE DESULFURASE"/>
    <property type="match status" value="1"/>
</dbReference>
<dbReference type="Pfam" id="PF00266">
    <property type="entry name" value="Aminotran_5"/>
    <property type="match status" value="1"/>
</dbReference>
<feature type="domain" description="Methyltransferase type 11" evidence="8">
    <location>
        <begin position="460"/>
        <end position="559"/>
    </location>
</feature>
<dbReference type="Gene3D" id="3.90.1150.10">
    <property type="entry name" value="Aspartate Aminotransferase, domain 1"/>
    <property type="match status" value="1"/>
</dbReference>
<protein>
    <recommendedName>
        <fullName evidence="3">cysteine desulfurase</fullName>
        <ecNumber evidence="3">2.8.1.7</ecNumber>
    </recommendedName>
</protein>
<dbReference type="Gene3D" id="3.40.50.150">
    <property type="entry name" value="Vaccinia Virus protein VP39"/>
    <property type="match status" value="1"/>
</dbReference>